<gene>
    <name evidence="4" type="ORF">D9615_001095</name>
</gene>
<comment type="caution">
    <text evidence="4">The sequence shown here is derived from an EMBL/GenBank/DDBJ whole genome shotgun (WGS) entry which is preliminary data.</text>
</comment>
<feature type="repeat" description="TPR" evidence="3">
    <location>
        <begin position="13"/>
        <end position="46"/>
    </location>
</feature>
<sequence length="544" mass="61244">MTSSNACHTSKNAEDLKAEGNALHQSRQYQAAYDKYSEAIKQNPENAVLWANRAASSLAMKRYMDAISDAEKATTIDPGYAKAWGRQGTANFALNIWPKSVDAFKKALECLPSGNLSKPDQVLKAQFEEGLKKAQEAIRRPSFEPVIVPAGSVAQNNLPWKRAMAMEPSLLAQRRMDTSALIVSYAFREFQRGLDDMKKIETRVVNGQQAFFGVTGGIEALSNAVLRERRVFHISDQNFFDTYNQQMMLEASRCNAWTTQGPQIIQAEAPKRLRTLGWGALRPALAVTVRGWIMRGFLDSSFNLPGSSPEFLQYAIDVIEWGARMWKNVPRKDRGTIFDPTFLCGVKSLYLNLRMEAFSKNPKNAGYSMEDIAKLAREIIEQDLPPPGPGEEIDIGFYSSFYVYPKAHALVILGWYYMQTARKTKDTATSLKLYAESAEYYTQGANRFHADDELHVSFLKYAIDAHWLAGTPLKVTLPICKQIREAVPAMKKIWEYASSAQQRDQSIEEVLAFENQFRMLLAEGKVTLEESGNPDPVLKKESKH</sequence>
<accession>A0A8H5HKL7</accession>
<evidence type="ECO:0000256" key="1">
    <source>
        <dbReference type="ARBA" id="ARBA00022737"/>
    </source>
</evidence>
<dbReference type="PANTHER" id="PTHR45831:SF2">
    <property type="entry name" value="LD24721P"/>
    <property type="match status" value="1"/>
</dbReference>
<evidence type="ECO:0000256" key="3">
    <source>
        <dbReference type="PROSITE-ProRule" id="PRU00339"/>
    </source>
</evidence>
<keyword evidence="1" id="KW-0677">Repeat</keyword>
<dbReference type="GO" id="GO:0072380">
    <property type="term" value="C:TRC complex"/>
    <property type="evidence" value="ECO:0007669"/>
    <property type="project" value="TreeGrafter"/>
</dbReference>
<dbReference type="PANTHER" id="PTHR45831">
    <property type="entry name" value="LD24721P"/>
    <property type="match status" value="1"/>
</dbReference>
<dbReference type="Gene3D" id="1.25.40.10">
    <property type="entry name" value="Tetratricopeptide repeat domain"/>
    <property type="match status" value="1"/>
</dbReference>
<proteinExistence type="predicted"/>
<dbReference type="OrthoDB" id="2423701at2759"/>
<name>A0A8H5HKL7_9AGAR</name>
<dbReference type="GO" id="GO:0060090">
    <property type="term" value="F:molecular adaptor activity"/>
    <property type="evidence" value="ECO:0007669"/>
    <property type="project" value="TreeGrafter"/>
</dbReference>
<dbReference type="SMART" id="SM00028">
    <property type="entry name" value="TPR"/>
    <property type="match status" value="3"/>
</dbReference>
<dbReference type="GO" id="GO:0016020">
    <property type="term" value="C:membrane"/>
    <property type="evidence" value="ECO:0007669"/>
    <property type="project" value="TreeGrafter"/>
</dbReference>
<dbReference type="EMBL" id="JAACJP010000004">
    <property type="protein sequence ID" value="KAF5385060.1"/>
    <property type="molecule type" value="Genomic_DNA"/>
</dbReference>
<dbReference type="Proteomes" id="UP000565441">
    <property type="component" value="Unassembled WGS sequence"/>
</dbReference>
<dbReference type="InterPro" id="IPR019734">
    <property type="entry name" value="TPR_rpt"/>
</dbReference>
<dbReference type="InterPro" id="IPR011990">
    <property type="entry name" value="TPR-like_helical_dom_sf"/>
</dbReference>
<keyword evidence="2 3" id="KW-0802">TPR repeat</keyword>
<evidence type="ECO:0000313" key="4">
    <source>
        <dbReference type="EMBL" id="KAF5385060.1"/>
    </source>
</evidence>
<organism evidence="4 5">
    <name type="scientific">Tricholomella constricta</name>
    <dbReference type="NCBI Taxonomy" id="117010"/>
    <lineage>
        <taxon>Eukaryota</taxon>
        <taxon>Fungi</taxon>
        <taxon>Dikarya</taxon>
        <taxon>Basidiomycota</taxon>
        <taxon>Agaricomycotina</taxon>
        <taxon>Agaricomycetes</taxon>
        <taxon>Agaricomycetidae</taxon>
        <taxon>Agaricales</taxon>
        <taxon>Tricholomatineae</taxon>
        <taxon>Lyophyllaceae</taxon>
        <taxon>Tricholomella</taxon>
    </lineage>
</organism>
<dbReference type="PROSITE" id="PS50005">
    <property type="entry name" value="TPR"/>
    <property type="match status" value="1"/>
</dbReference>
<reference evidence="4 5" key="1">
    <citation type="journal article" date="2020" name="ISME J.">
        <title>Uncovering the hidden diversity of litter-decomposition mechanisms in mushroom-forming fungi.</title>
        <authorList>
            <person name="Floudas D."/>
            <person name="Bentzer J."/>
            <person name="Ahren D."/>
            <person name="Johansson T."/>
            <person name="Persson P."/>
            <person name="Tunlid A."/>
        </authorList>
    </citation>
    <scope>NUCLEOTIDE SEQUENCE [LARGE SCALE GENOMIC DNA]</scope>
    <source>
        <strain evidence="4 5">CBS 661.87</strain>
    </source>
</reference>
<dbReference type="InterPro" id="IPR047150">
    <property type="entry name" value="SGT"/>
</dbReference>
<dbReference type="GO" id="GO:0006620">
    <property type="term" value="P:post-translational protein targeting to endoplasmic reticulum membrane"/>
    <property type="evidence" value="ECO:0007669"/>
    <property type="project" value="TreeGrafter"/>
</dbReference>
<evidence type="ECO:0000313" key="5">
    <source>
        <dbReference type="Proteomes" id="UP000565441"/>
    </source>
</evidence>
<keyword evidence="5" id="KW-1185">Reference proteome</keyword>
<dbReference type="AlphaFoldDB" id="A0A8H5HKL7"/>
<protein>
    <submittedName>
        <fullName evidence="4">Uncharacterized protein</fullName>
    </submittedName>
</protein>
<dbReference type="SUPFAM" id="SSF48452">
    <property type="entry name" value="TPR-like"/>
    <property type="match status" value="1"/>
</dbReference>
<evidence type="ECO:0000256" key="2">
    <source>
        <dbReference type="ARBA" id="ARBA00022803"/>
    </source>
</evidence>